<accession>A0A9W9FV43</accession>
<dbReference type="OrthoDB" id="2130629at2759"/>
<dbReference type="AlphaFoldDB" id="A0A9W9FV43"/>
<comment type="subcellular location">
    <subcellularLocation>
        <location evidence="1">Membrane</location>
        <topology evidence="1">Multi-pass membrane protein</topology>
    </subcellularLocation>
</comment>
<organism evidence="8 9">
    <name type="scientific">Penicillium angulare</name>
    <dbReference type="NCBI Taxonomy" id="116970"/>
    <lineage>
        <taxon>Eukaryota</taxon>
        <taxon>Fungi</taxon>
        <taxon>Dikarya</taxon>
        <taxon>Ascomycota</taxon>
        <taxon>Pezizomycotina</taxon>
        <taxon>Eurotiomycetes</taxon>
        <taxon>Eurotiomycetidae</taxon>
        <taxon>Eurotiales</taxon>
        <taxon>Aspergillaceae</taxon>
        <taxon>Penicillium</taxon>
    </lineage>
</organism>
<feature type="domain" description="Major facilitator superfamily (MFS) profile" evidence="7">
    <location>
        <begin position="1"/>
        <end position="188"/>
    </location>
</feature>
<feature type="transmembrane region" description="Helical" evidence="6">
    <location>
        <begin position="104"/>
        <end position="123"/>
    </location>
</feature>
<evidence type="ECO:0000256" key="4">
    <source>
        <dbReference type="ARBA" id="ARBA00022989"/>
    </source>
</evidence>
<keyword evidence="3 6" id="KW-0812">Transmembrane</keyword>
<dbReference type="InterPro" id="IPR036259">
    <property type="entry name" value="MFS_trans_sf"/>
</dbReference>
<evidence type="ECO:0000256" key="6">
    <source>
        <dbReference type="SAM" id="Phobius"/>
    </source>
</evidence>
<dbReference type="PROSITE" id="PS50850">
    <property type="entry name" value="MFS"/>
    <property type="match status" value="1"/>
</dbReference>
<sequence length="188" mass="20312">MLPTIGDAFNIPVNRQQWISSSYSIALGSSLLFFGRIADMYPKRLVFICGCIGMVVVGIVIPFSPNEIAFNVLRALQGLCASTMIPSAVGILGLTFVEQRKRQYAFAIYAAGSALGAVTGNVLAGVIDAYLSWKWVFWVIALTGAVDTLVAFFIIPGPIAPIKKLGIDWIKFDNYLILRLAACRSSSG</sequence>
<evidence type="ECO:0000313" key="8">
    <source>
        <dbReference type="EMBL" id="KAJ5106932.1"/>
    </source>
</evidence>
<feature type="transmembrane region" description="Helical" evidence="6">
    <location>
        <begin position="75"/>
        <end position="97"/>
    </location>
</feature>
<evidence type="ECO:0000259" key="7">
    <source>
        <dbReference type="PROSITE" id="PS50850"/>
    </source>
</evidence>
<evidence type="ECO:0000256" key="2">
    <source>
        <dbReference type="ARBA" id="ARBA00022448"/>
    </source>
</evidence>
<evidence type="ECO:0000256" key="1">
    <source>
        <dbReference type="ARBA" id="ARBA00004141"/>
    </source>
</evidence>
<dbReference type="EMBL" id="JAPQKH010000003">
    <property type="protein sequence ID" value="KAJ5106932.1"/>
    <property type="molecule type" value="Genomic_DNA"/>
</dbReference>
<evidence type="ECO:0000256" key="5">
    <source>
        <dbReference type="ARBA" id="ARBA00023136"/>
    </source>
</evidence>
<protein>
    <submittedName>
        <fullName evidence="8">MFS general substrate transporter</fullName>
    </submittedName>
</protein>
<dbReference type="InterPro" id="IPR011701">
    <property type="entry name" value="MFS"/>
</dbReference>
<proteinExistence type="predicted"/>
<dbReference type="GO" id="GO:0022857">
    <property type="term" value="F:transmembrane transporter activity"/>
    <property type="evidence" value="ECO:0007669"/>
    <property type="project" value="InterPro"/>
</dbReference>
<dbReference type="SUPFAM" id="SSF103473">
    <property type="entry name" value="MFS general substrate transporter"/>
    <property type="match status" value="1"/>
</dbReference>
<keyword evidence="9" id="KW-1185">Reference proteome</keyword>
<keyword evidence="2" id="KW-0813">Transport</keyword>
<evidence type="ECO:0000256" key="3">
    <source>
        <dbReference type="ARBA" id="ARBA00022692"/>
    </source>
</evidence>
<reference evidence="8" key="2">
    <citation type="journal article" date="2023" name="IMA Fungus">
        <title>Comparative genomic study of the Penicillium genus elucidates a diverse pangenome and 15 lateral gene transfer events.</title>
        <authorList>
            <person name="Petersen C."/>
            <person name="Sorensen T."/>
            <person name="Nielsen M.R."/>
            <person name="Sondergaard T.E."/>
            <person name="Sorensen J.L."/>
            <person name="Fitzpatrick D.A."/>
            <person name="Frisvad J.C."/>
            <person name="Nielsen K.L."/>
        </authorList>
    </citation>
    <scope>NUCLEOTIDE SEQUENCE</scope>
    <source>
        <strain evidence="8">IBT 30069</strain>
    </source>
</reference>
<dbReference type="Proteomes" id="UP001149165">
    <property type="component" value="Unassembled WGS sequence"/>
</dbReference>
<keyword evidence="4 6" id="KW-1133">Transmembrane helix</keyword>
<dbReference type="Gene3D" id="1.20.1720.10">
    <property type="entry name" value="Multidrug resistance protein D"/>
    <property type="match status" value="1"/>
</dbReference>
<comment type="caution">
    <text evidence="8">The sequence shown here is derived from an EMBL/GenBank/DDBJ whole genome shotgun (WGS) entry which is preliminary data.</text>
</comment>
<dbReference type="PANTHER" id="PTHR42718">
    <property type="entry name" value="MAJOR FACILITATOR SUPERFAMILY MULTIDRUG TRANSPORTER MFSC"/>
    <property type="match status" value="1"/>
</dbReference>
<feature type="transmembrane region" description="Helical" evidence="6">
    <location>
        <begin position="20"/>
        <end position="38"/>
    </location>
</feature>
<dbReference type="PANTHER" id="PTHR42718:SF9">
    <property type="entry name" value="MAJOR FACILITATOR SUPERFAMILY MULTIDRUG TRANSPORTER MFSC"/>
    <property type="match status" value="1"/>
</dbReference>
<name>A0A9W9FV43_9EURO</name>
<gene>
    <name evidence="8" type="ORF">N7456_003607</name>
</gene>
<evidence type="ECO:0000313" key="9">
    <source>
        <dbReference type="Proteomes" id="UP001149165"/>
    </source>
</evidence>
<feature type="transmembrane region" description="Helical" evidence="6">
    <location>
        <begin position="45"/>
        <end position="63"/>
    </location>
</feature>
<dbReference type="GO" id="GO:0016020">
    <property type="term" value="C:membrane"/>
    <property type="evidence" value="ECO:0007669"/>
    <property type="project" value="UniProtKB-SubCell"/>
</dbReference>
<dbReference type="Pfam" id="PF07690">
    <property type="entry name" value="MFS_1"/>
    <property type="match status" value="1"/>
</dbReference>
<feature type="transmembrane region" description="Helical" evidence="6">
    <location>
        <begin position="135"/>
        <end position="155"/>
    </location>
</feature>
<dbReference type="InterPro" id="IPR020846">
    <property type="entry name" value="MFS_dom"/>
</dbReference>
<keyword evidence="5 6" id="KW-0472">Membrane</keyword>
<reference evidence="8" key="1">
    <citation type="submission" date="2022-11" db="EMBL/GenBank/DDBJ databases">
        <authorList>
            <person name="Petersen C."/>
        </authorList>
    </citation>
    <scope>NUCLEOTIDE SEQUENCE</scope>
    <source>
        <strain evidence="8">IBT 30069</strain>
    </source>
</reference>